<evidence type="ECO:0000313" key="7">
    <source>
        <dbReference type="EMBL" id="CAJ0789605.1"/>
    </source>
</evidence>
<keyword evidence="2 6" id="KW-0489">Methyltransferase</keyword>
<keyword evidence="7" id="KW-0830">Ubiquinone</keyword>
<dbReference type="GO" id="GO:0009060">
    <property type="term" value="P:aerobic respiration"/>
    <property type="evidence" value="ECO:0007669"/>
    <property type="project" value="UniProtKB-UniRule"/>
</dbReference>
<feature type="binding site" evidence="6">
    <location>
        <position position="90"/>
    </location>
    <ligand>
        <name>S-adenosyl-L-methionine</name>
        <dbReference type="ChEBI" id="CHEBI:59789"/>
    </ligand>
</feature>
<dbReference type="PROSITE" id="PS01183">
    <property type="entry name" value="UBIE_1"/>
    <property type="match status" value="1"/>
</dbReference>
<feature type="binding site" evidence="6">
    <location>
        <position position="69"/>
    </location>
    <ligand>
        <name>S-adenosyl-L-methionine</name>
        <dbReference type="ChEBI" id="CHEBI:59789"/>
    </ligand>
</feature>
<evidence type="ECO:0000256" key="2">
    <source>
        <dbReference type="ARBA" id="ARBA00022603"/>
    </source>
</evidence>
<dbReference type="InterPro" id="IPR004033">
    <property type="entry name" value="UbiE/COQ5_MeTrFase"/>
</dbReference>
<reference evidence="7 8" key="1">
    <citation type="submission" date="2023-07" db="EMBL/GenBank/DDBJ databases">
        <authorList>
            <person name="Peeters C."/>
        </authorList>
    </citation>
    <scope>NUCLEOTIDE SEQUENCE [LARGE SCALE GENOMIC DNA]</scope>
    <source>
        <strain evidence="7 8">LMG 18096</strain>
    </source>
</reference>
<dbReference type="PANTHER" id="PTHR43591:SF24">
    <property type="entry name" value="2-METHOXY-6-POLYPRENYL-1,4-BENZOQUINOL METHYLASE, MITOCHONDRIAL"/>
    <property type="match status" value="1"/>
</dbReference>
<keyword evidence="1 6" id="KW-0474">Menaquinone biosynthesis</keyword>
<dbReference type="NCBIfam" id="NF001240">
    <property type="entry name" value="PRK00216.1-1"/>
    <property type="match status" value="1"/>
</dbReference>
<comment type="pathway">
    <text evidence="6">Cofactor biosynthesis; ubiquinone biosynthesis.</text>
</comment>
<comment type="catalytic activity">
    <reaction evidence="6">
        <text>a 2-demethylmenaquinol + S-adenosyl-L-methionine = a menaquinol + S-adenosyl-L-homocysteine + H(+)</text>
        <dbReference type="Rhea" id="RHEA:42640"/>
        <dbReference type="Rhea" id="RHEA-COMP:9539"/>
        <dbReference type="Rhea" id="RHEA-COMP:9563"/>
        <dbReference type="ChEBI" id="CHEBI:15378"/>
        <dbReference type="ChEBI" id="CHEBI:18151"/>
        <dbReference type="ChEBI" id="CHEBI:55437"/>
        <dbReference type="ChEBI" id="CHEBI:57856"/>
        <dbReference type="ChEBI" id="CHEBI:59789"/>
        <dbReference type="EC" id="2.1.1.163"/>
    </reaction>
</comment>
<dbReference type="GO" id="GO:0043770">
    <property type="term" value="F:demethylmenaquinone methyltransferase activity"/>
    <property type="evidence" value="ECO:0007669"/>
    <property type="project" value="UniProtKB-UniRule"/>
</dbReference>
<dbReference type="EC" id="2.1.1.163" evidence="6"/>
<gene>
    <name evidence="6 7" type="primary">ubiE</name>
    <name evidence="7" type="ORF">LMG18096_02278</name>
</gene>
<name>A0ABC8QBD6_9RALS</name>
<dbReference type="GO" id="GO:0008425">
    <property type="term" value="F:2-methoxy-6-polyprenyl-1,4-benzoquinol methyltransferase activity"/>
    <property type="evidence" value="ECO:0007669"/>
    <property type="project" value="UniProtKB-UniRule"/>
</dbReference>
<comment type="caution">
    <text evidence="6">Lacks conserved residue(s) required for the propagation of feature annotation.</text>
</comment>
<feature type="binding site" evidence="6">
    <location>
        <begin position="116"/>
        <end position="117"/>
    </location>
    <ligand>
        <name>S-adenosyl-L-methionine</name>
        <dbReference type="ChEBI" id="CHEBI:59789"/>
    </ligand>
</feature>
<dbReference type="InterPro" id="IPR023576">
    <property type="entry name" value="UbiE/COQ5_MeTrFase_CS"/>
</dbReference>
<organism evidence="7 8">
    <name type="scientific">Ralstonia holmesii</name>
    <dbReference type="NCBI Taxonomy" id="3058602"/>
    <lineage>
        <taxon>Bacteria</taxon>
        <taxon>Pseudomonadati</taxon>
        <taxon>Pseudomonadota</taxon>
        <taxon>Betaproteobacteria</taxon>
        <taxon>Burkholderiales</taxon>
        <taxon>Burkholderiaceae</taxon>
        <taxon>Ralstonia</taxon>
    </lineage>
</organism>
<dbReference type="GO" id="GO:0032259">
    <property type="term" value="P:methylation"/>
    <property type="evidence" value="ECO:0007669"/>
    <property type="project" value="UniProtKB-KW"/>
</dbReference>
<comment type="caution">
    <text evidence="7">The sequence shown here is derived from an EMBL/GenBank/DDBJ whole genome shotgun (WGS) entry which is preliminary data.</text>
</comment>
<dbReference type="AlphaFoldDB" id="A0ABC8QBD6"/>
<evidence type="ECO:0000256" key="5">
    <source>
        <dbReference type="ARBA" id="ARBA00022691"/>
    </source>
</evidence>
<dbReference type="HAMAP" id="MF_01813">
    <property type="entry name" value="MenG_UbiE_methyltr"/>
    <property type="match status" value="1"/>
</dbReference>
<comment type="catalytic activity">
    <reaction evidence="6">
        <text>a 2-methoxy-6-(all-trans-polyprenyl)benzene-1,4-diol + S-adenosyl-L-methionine = a 5-methoxy-2-methyl-3-(all-trans-polyprenyl)benzene-1,4-diol + S-adenosyl-L-homocysteine + H(+)</text>
        <dbReference type="Rhea" id="RHEA:28286"/>
        <dbReference type="Rhea" id="RHEA-COMP:10858"/>
        <dbReference type="Rhea" id="RHEA-COMP:10859"/>
        <dbReference type="ChEBI" id="CHEBI:15378"/>
        <dbReference type="ChEBI" id="CHEBI:57856"/>
        <dbReference type="ChEBI" id="CHEBI:59789"/>
        <dbReference type="ChEBI" id="CHEBI:84166"/>
        <dbReference type="ChEBI" id="CHEBI:84167"/>
        <dbReference type="EC" id="2.1.1.201"/>
    </reaction>
</comment>
<evidence type="ECO:0000256" key="3">
    <source>
        <dbReference type="ARBA" id="ARBA00022679"/>
    </source>
</evidence>
<dbReference type="EMBL" id="CATZAT010000003">
    <property type="protein sequence ID" value="CAJ0789605.1"/>
    <property type="molecule type" value="Genomic_DNA"/>
</dbReference>
<dbReference type="RefSeq" id="WP_316683752.1">
    <property type="nucleotide sequence ID" value="NZ_CATZAT010000003.1"/>
</dbReference>
<keyword evidence="5 6" id="KW-0949">S-adenosyl-L-methionine</keyword>
<dbReference type="EC" id="2.1.1.201" evidence="6"/>
<dbReference type="GO" id="GO:0009234">
    <property type="term" value="P:menaquinone biosynthetic process"/>
    <property type="evidence" value="ECO:0007669"/>
    <property type="project" value="UniProtKB-UniRule"/>
</dbReference>
<keyword evidence="4 6" id="KW-0831">Ubiquinone biosynthesis</keyword>
<evidence type="ECO:0000256" key="6">
    <source>
        <dbReference type="HAMAP-Rule" id="MF_01813"/>
    </source>
</evidence>
<accession>A0ABC8QBD6</accession>
<protein>
    <recommendedName>
        <fullName evidence="6">Ubiquinone/menaquinone biosynthesis C-methyltransferase UbiE</fullName>
        <ecNumber evidence="6">2.1.1.163</ecNumber>
        <ecNumber evidence="6">2.1.1.201</ecNumber>
    </recommendedName>
    <alternativeName>
        <fullName evidence="6">2-methoxy-6-polyprenyl-1,4-benzoquinol methylase</fullName>
    </alternativeName>
    <alternativeName>
        <fullName evidence="6">Demethylmenaquinone methyltransferase</fullName>
    </alternativeName>
</protein>
<dbReference type="NCBIfam" id="TIGR01934">
    <property type="entry name" value="MenG_MenH_UbiE"/>
    <property type="match status" value="1"/>
</dbReference>
<dbReference type="InterPro" id="IPR029063">
    <property type="entry name" value="SAM-dependent_MTases_sf"/>
</dbReference>
<dbReference type="Proteomes" id="UP001189663">
    <property type="component" value="Unassembled WGS sequence"/>
</dbReference>
<keyword evidence="3 6" id="KW-0808">Transferase</keyword>
<evidence type="ECO:0000313" key="8">
    <source>
        <dbReference type="Proteomes" id="UP001189663"/>
    </source>
</evidence>
<evidence type="ECO:0000256" key="4">
    <source>
        <dbReference type="ARBA" id="ARBA00022688"/>
    </source>
</evidence>
<proteinExistence type="inferred from homology"/>
<dbReference type="Gene3D" id="3.40.50.150">
    <property type="entry name" value="Vaccinia Virus protein VP39"/>
    <property type="match status" value="1"/>
</dbReference>
<dbReference type="PROSITE" id="PS51608">
    <property type="entry name" value="SAM_MT_UBIE"/>
    <property type="match status" value="1"/>
</dbReference>
<comment type="pathway">
    <text evidence="6">Quinol/quinone metabolism; menaquinone biosynthesis; menaquinol from 1,4-dihydroxy-2-naphthoate: step 2/2.</text>
</comment>
<dbReference type="Pfam" id="PF01209">
    <property type="entry name" value="Ubie_methyltran"/>
    <property type="match status" value="1"/>
</dbReference>
<comment type="similarity">
    <text evidence="6">Belongs to the class I-like SAM-binding methyltransferase superfamily. MenG/UbiE family.</text>
</comment>
<keyword evidence="8" id="KW-1185">Reference proteome</keyword>
<comment type="function">
    <text evidence="6">Methyltransferase required for the conversion of demethylmenaquinol (DMKH2) to menaquinol (MKH2) and the conversion of 2-polyprenyl-6-methoxy-1,4-benzoquinol (DDMQH2) to 2-polyprenyl-3-methyl-6-methoxy-1,4-benzoquinol (DMQH2).</text>
</comment>
<dbReference type="PROSITE" id="PS01184">
    <property type="entry name" value="UBIE_2"/>
    <property type="match status" value="1"/>
</dbReference>
<evidence type="ECO:0000256" key="1">
    <source>
        <dbReference type="ARBA" id="ARBA00022428"/>
    </source>
</evidence>
<dbReference type="SUPFAM" id="SSF53335">
    <property type="entry name" value="S-adenosyl-L-methionine-dependent methyltransferases"/>
    <property type="match status" value="1"/>
</dbReference>
<dbReference type="PANTHER" id="PTHR43591">
    <property type="entry name" value="METHYLTRANSFERASE"/>
    <property type="match status" value="1"/>
</dbReference>
<sequence length="243" mass="27051">MSQTHFGFQQVDEQEKAGKVAGVFHSVASKYDVMNDLMSGGLHRVWKMFTIAQAAVRPGYKVLDIAGGTGDLAKAFARQAGPTGEVWLTDINESMLRVGRDRLLDTGVLIPTALCDAEHIPFPNAYFDVVTVAFGLRNMTHKDRALAEMRRVVKPGGKVMVLEFSKVWQPLEKAYDVYSFKVLPWLGSKVAGDPESYRYLAESIRMHPDQETLKQMMEQAGLDSVEYFNLTAGVVALHVGRRL</sequence>
<dbReference type="CDD" id="cd02440">
    <property type="entry name" value="AdoMet_MTases"/>
    <property type="match status" value="1"/>
</dbReference>